<dbReference type="FunFam" id="3.40.50.10050:FF:000001">
    <property type="entry name" value="Translation initiation factor IF-2"/>
    <property type="match status" value="1"/>
</dbReference>
<dbReference type="GO" id="GO:0005525">
    <property type="term" value="F:GTP binding"/>
    <property type="evidence" value="ECO:0007669"/>
    <property type="project" value="UniProtKB-KW"/>
</dbReference>
<dbReference type="InterPro" id="IPR000795">
    <property type="entry name" value="T_Tr_GTP-bd_dom"/>
</dbReference>
<evidence type="ECO:0000313" key="11">
    <source>
        <dbReference type="EMBL" id="TCV98463.1"/>
    </source>
</evidence>
<dbReference type="GO" id="GO:0003743">
    <property type="term" value="F:translation initiation factor activity"/>
    <property type="evidence" value="ECO:0007669"/>
    <property type="project" value="UniProtKB-UniRule"/>
</dbReference>
<dbReference type="CDD" id="cd03692">
    <property type="entry name" value="mtIF2_IVc"/>
    <property type="match status" value="1"/>
</dbReference>
<evidence type="ECO:0000259" key="10">
    <source>
        <dbReference type="PROSITE" id="PS51722"/>
    </source>
</evidence>
<dbReference type="CDD" id="cd01887">
    <property type="entry name" value="IF2_eIF5B"/>
    <property type="match status" value="1"/>
</dbReference>
<dbReference type="InterPro" id="IPR036925">
    <property type="entry name" value="TIF_IF2_dom3_sf"/>
</dbReference>
<dbReference type="Pfam" id="PF00009">
    <property type="entry name" value="GTP_EFTU"/>
    <property type="match status" value="1"/>
</dbReference>
<protein>
    <recommendedName>
        <fullName evidence="2 8">Translation initiation factor IF-2</fullName>
    </recommendedName>
</protein>
<keyword evidence="12" id="KW-1185">Reference proteome</keyword>
<keyword evidence="8" id="KW-0963">Cytoplasm</keyword>
<feature type="region of interest" description="G-domain" evidence="8">
    <location>
        <begin position="120"/>
        <end position="268"/>
    </location>
</feature>
<dbReference type="CDD" id="cd03702">
    <property type="entry name" value="IF2_mtIF2_II"/>
    <property type="match status" value="1"/>
</dbReference>
<feature type="binding site" evidence="8">
    <location>
        <begin position="126"/>
        <end position="133"/>
    </location>
    <ligand>
        <name>GTP</name>
        <dbReference type="ChEBI" id="CHEBI:37565"/>
    </ligand>
</feature>
<dbReference type="GO" id="GO:0005829">
    <property type="term" value="C:cytosol"/>
    <property type="evidence" value="ECO:0007669"/>
    <property type="project" value="TreeGrafter"/>
</dbReference>
<keyword evidence="4 8" id="KW-0547">Nucleotide-binding</keyword>
<dbReference type="GeneID" id="98915699"/>
<keyword evidence="6 8" id="KW-0342">GTP-binding</keyword>
<evidence type="ECO:0000256" key="2">
    <source>
        <dbReference type="ARBA" id="ARBA00020675"/>
    </source>
</evidence>
<dbReference type="PROSITE" id="PS51722">
    <property type="entry name" value="G_TR_2"/>
    <property type="match status" value="1"/>
</dbReference>
<gene>
    <name evidence="8" type="primary">infB</name>
    <name evidence="11" type="ORF">EDD60_11357</name>
</gene>
<evidence type="ECO:0000256" key="9">
    <source>
        <dbReference type="RuleBase" id="RU000644"/>
    </source>
</evidence>
<dbReference type="InterPro" id="IPR053905">
    <property type="entry name" value="EF-G-like_DII"/>
</dbReference>
<comment type="similarity">
    <text evidence="1 8 9">Belongs to the TRAFAC class translation factor GTPase superfamily. Classic translation factor GTPase family. IF-2 subfamily.</text>
</comment>
<keyword evidence="3 8" id="KW-0396">Initiation factor</keyword>
<dbReference type="RefSeq" id="WP_066443316.1">
    <property type="nucleotide sequence ID" value="NZ_CAUWFI010000001.1"/>
</dbReference>
<dbReference type="SUPFAM" id="SSF50447">
    <property type="entry name" value="Translation proteins"/>
    <property type="match status" value="2"/>
</dbReference>
<comment type="caution">
    <text evidence="11">The sequence shown here is derived from an EMBL/GenBank/DDBJ whole genome shotgun (WGS) entry which is preliminary data.</text>
</comment>
<dbReference type="Gene3D" id="3.40.50.300">
    <property type="entry name" value="P-loop containing nucleotide triphosphate hydrolases"/>
    <property type="match status" value="1"/>
</dbReference>
<dbReference type="InterPro" id="IPR027417">
    <property type="entry name" value="P-loop_NTPase"/>
</dbReference>
<accession>A0A4R3Z3L8</accession>
<evidence type="ECO:0000256" key="8">
    <source>
        <dbReference type="HAMAP-Rule" id="MF_00100"/>
    </source>
</evidence>
<feature type="domain" description="Tr-type G" evidence="10">
    <location>
        <begin position="117"/>
        <end position="286"/>
    </location>
</feature>
<evidence type="ECO:0000256" key="3">
    <source>
        <dbReference type="ARBA" id="ARBA00022540"/>
    </source>
</evidence>
<dbReference type="EMBL" id="SMCQ01000013">
    <property type="protein sequence ID" value="TCV98463.1"/>
    <property type="molecule type" value="Genomic_DNA"/>
</dbReference>
<evidence type="ECO:0000256" key="5">
    <source>
        <dbReference type="ARBA" id="ARBA00022917"/>
    </source>
</evidence>
<dbReference type="Proteomes" id="UP000295515">
    <property type="component" value="Unassembled WGS sequence"/>
</dbReference>
<comment type="function">
    <text evidence="7 8 9">One of the essential components for the initiation of protein synthesis. Protects formylmethionyl-tRNA from spontaneous hydrolysis and promotes its binding to the 30S ribosomal subunits. Also involved in the hydrolysis of GTP during the formation of the 70S ribosomal complex.</text>
</comment>
<evidence type="ECO:0000256" key="7">
    <source>
        <dbReference type="ARBA" id="ARBA00025162"/>
    </source>
</evidence>
<dbReference type="InterPro" id="IPR044145">
    <property type="entry name" value="IF2_II"/>
</dbReference>
<keyword evidence="5 8" id="KW-0648">Protein biosynthesis</keyword>
<evidence type="ECO:0000256" key="1">
    <source>
        <dbReference type="ARBA" id="ARBA00007733"/>
    </source>
</evidence>
<dbReference type="PROSITE" id="PS01176">
    <property type="entry name" value="IF2"/>
    <property type="match status" value="1"/>
</dbReference>
<dbReference type="PANTHER" id="PTHR43381:SF5">
    <property type="entry name" value="TR-TYPE G DOMAIN-CONTAINING PROTEIN"/>
    <property type="match status" value="1"/>
</dbReference>
<dbReference type="AlphaFoldDB" id="A0A4R3Z3L8"/>
<dbReference type="PANTHER" id="PTHR43381">
    <property type="entry name" value="TRANSLATION INITIATION FACTOR IF-2-RELATED"/>
    <property type="match status" value="1"/>
</dbReference>
<dbReference type="HAMAP" id="MF_00100_B">
    <property type="entry name" value="IF_2_B"/>
    <property type="match status" value="1"/>
</dbReference>
<feature type="binding site" evidence="8">
    <location>
        <begin position="172"/>
        <end position="176"/>
    </location>
    <ligand>
        <name>GTP</name>
        <dbReference type="ChEBI" id="CHEBI:37565"/>
    </ligand>
</feature>
<dbReference type="InterPro" id="IPR000178">
    <property type="entry name" value="TF_IF2_bacterial-like"/>
</dbReference>
<dbReference type="InterPro" id="IPR015760">
    <property type="entry name" value="TIF_IF2"/>
</dbReference>
<reference evidence="11 12" key="1">
    <citation type="submission" date="2019-03" db="EMBL/GenBank/DDBJ databases">
        <title>Genomic Encyclopedia of Type Strains, Phase IV (KMG-IV): sequencing the most valuable type-strain genomes for metagenomic binning, comparative biology and taxonomic classification.</title>
        <authorList>
            <person name="Goeker M."/>
        </authorList>
    </citation>
    <scope>NUCLEOTIDE SEQUENCE [LARGE SCALE GENOMIC DNA]</scope>
    <source>
        <strain evidence="11 12">DSM 29487</strain>
    </source>
</reference>
<dbReference type="SUPFAM" id="SSF52540">
    <property type="entry name" value="P-loop containing nucleoside triphosphate hydrolases"/>
    <property type="match status" value="1"/>
</dbReference>
<dbReference type="NCBIfam" id="TIGR00231">
    <property type="entry name" value="small_GTP"/>
    <property type="match status" value="1"/>
</dbReference>
<dbReference type="InterPro" id="IPR023115">
    <property type="entry name" value="TIF_IF2_dom3"/>
</dbReference>
<dbReference type="InterPro" id="IPR009000">
    <property type="entry name" value="Transl_B-barrel_sf"/>
</dbReference>
<name>A0A4R3Z3L8_9FIRM</name>
<dbReference type="FunFam" id="2.40.30.10:FF:000008">
    <property type="entry name" value="Translation initiation factor IF-2"/>
    <property type="match status" value="1"/>
</dbReference>
<proteinExistence type="inferred from homology"/>
<dbReference type="Pfam" id="PF04760">
    <property type="entry name" value="IF2_N"/>
    <property type="match status" value="1"/>
</dbReference>
<dbReference type="Gene3D" id="2.40.30.10">
    <property type="entry name" value="Translation factors"/>
    <property type="match status" value="2"/>
</dbReference>
<dbReference type="SUPFAM" id="SSF52156">
    <property type="entry name" value="Initiation factor IF2/eIF5b, domain 3"/>
    <property type="match status" value="1"/>
</dbReference>
<dbReference type="Pfam" id="PF22042">
    <property type="entry name" value="EF-G_D2"/>
    <property type="match status" value="1"/>
</dbReference>
<dbReference type="NCBIfam" id="TIGR00487">
    <property type="entry name" value="IF-2"/>
    <property type="match status" value="1"/>
</dbReference>
<evidence type="ECO:0000256" key="6">
    <source>
        <dbReference type="ARBA" id="ARBA00023134"/>
    </source>
</evidence>
<dbReference type="GO" id="GO:0003924">
    <property type="term" value="F:GTPase activity"/>
    <property type="evidence" value="ECO:0007669"/>
    <property type="project" value="UniProtKB-UniRule"/>
</dbReference>
<dbReference type="Pfam" id="PF11987">
    <property type="entry name" value="IF-2"/>
    <property type="match status" value="1"/>
</dbReference>
<dbReference type="InterPro" id="IPR006847">
    <property type="entry name" value="IF2_N"/>
</dbReference>
<dbReference type="FunFam" id="3.40.50.300:FF:000019">
    <property type="entry name" value="Translation initiation factor IF-2"/>
    <property type="match status" value="1"/>
</dbReference>
<feature type="binding site" evidence="8">
    <location>
        <begin position="226"/>
        <end position="229"/>
    </location>
    <ligand>
        <name>GTP</name>
        <dbReference type="ChEBI" id="CHEBI:37565"/>
    </ligand>
</feature>
<dbReference type="FunFam" id="2.40.30.10:FF:000007">
    <property type="entry name" value="Translation initiation factor IF-2"/>
    <property type="match status" value="1"/>
</dbReference>
<dbReference type="Gene3D" id="3.40.50.10050">
    <property type="entry name" value="Translation initiation factor IF- 2, domain 3"/>
    <property type="match status" value="1"/>
</dbReference>
<organism evidence="11 12">
    <name type="scientific">Longibaculum muris</name>
    <dbReference type="NCBI Taxonomy" id="1796628"/>
    <lineage>
        <taxon>Bacteria</taxon>
        <taxon>Bacillati</taxon>
        <taxon>Bacillota</taxon>
        <taxon>Erysipelotrichia</taxon>
        <taxon>Erysipelotrichales</taxon>
        <taxon>Coprobacillaceae</taxon>
        <taxon>Longibaculum</taxon>
    </lineage>
</organism>
<sequence>MAKKNNTTKKKGNQHKKKLISNIPNKKEEKILGDGIVEYEDGITVGELAEKIGQTPANVIKVLFMLGTMVTINSSLDDEQVELICLEYGYESKKKVVVSEINFEEIEIVDDEADLVSRPPVVTIMGHVDHGKTTLLDSIRKSKVVDGEFGGITQHIGAYQVEVNGKKVTFLDTPGHEAFTAMRARGAQVTDIVIIVVAADDGVMPQTKEAVDHALAAGVPIVVAVNKIDKEGADPERIKGEMSELGLMPEEWGGDTVYCNISAKKGIGISELLETLTVVAELADLKANPKRYAYGSVVEGRLDKGRGPVATLLVQNGTLRSGDPIVVGTAFGRVRQMLDDSGRDLKEAGPSTPVEITGLNEVPVAGDKFMAFETEKTARHVGEERQKAKQELDRGVSSAMSLDDLFNQIKDGEVADLNIIVKADVNGTAEAVKGSLEKIDIDGARVHVIRSTVGAISESDVLLASASKAIIYGFNVRPDANVRRKAEEEGVEIRLHNIIYKMVEEIEAAMKGMLAPEMEEVVTGQAEIRQVIKVSKVGNIAGCYVTDGYIRRDCGIRLIRDGVVIYEGKLASLKRFKDDAKEVASGYECGMTIENYNDIKEGDIVEGYIMEEVERK</sequence>
<evidence type="ECO:0000313" key="12">
    <source>
        <dbReference type="Proteomes" id="UP000295515"/>
    </source>
</evidence>
<comment type="subcellular location">
    <subcellularLocation>
        <location evidence="8">Cytoplasm</location>
    </subcellularLocation>
</comment>
<evidence type="ECO:0000256" key="4">
    <source>
        <dbReference type="ARBA" id="ARBA00022741"/>
    </source>
</evidence>
<dbReference type="InterPro" id="IPR005225">
    <property type="entry name" value="Small_GTP-bd"/>
</dbReference>